<dbReference type="EMBL" id="JBEXAC010000002">
    <property type="protein sequence ID" value="MET6999870.1"/>
    <property type="molecule type" value="Genomic_DNA"/>
</dbReference>
<dbReference type="PROSITE" id="PS51257">
    <property type="entry name" value="PROKAR_LIPOPROTEIN"/>
    <property type="match status" value="1"/>
</dbReference>
<dbReference type="Gene3D" id="1.20.5.320">
    <property type="entry name" value="6-Phosphogluconate Dehydrogenase, domain 3"/>
    <property type="match status" value="1"/>
</dbReference>
<evidence type="ECO:0000256" key="1">
    <source>
        <dbReference type="SAM" id="MobiDB-lite"/>
    </source>
</evidence>
<gene>
    <name evidence="2" type="ORF">ABR189_20940</name>
</gene>
<feature type="region of interest" description="Disordered" evidence="1">
    <location>
        <begin position="33"/>
        <end position="57"/>
    </location>
</feature>
<name>A0ABV2TA18_9BACT</name>
<evidence type="ECO:0008006" key="4">
    <source>
        <dbReference type="Google" id="ProtNLM"/>
    </source>
</evidence>
<comment type="caution">
    <text evidence="2">The sequence shown here is derived from an EMBL/GenBank/DDBJ whole genome shotgun (WGS) entry which is preliminary data.</text>
</comment>
<accession>A0ABV2TA18</accession>
<evidence type="ECO:0000313" key="2">
    <source>
        <dbReference type="EMBL" id="MET6999870.1"/>
    </source>
</evidence>
<feature type="compositionally biased region" description="Low complexity" evidence="1">
    <location>
        <begin position="33"/>
        <end position="46"/>
    </location>
</feature>
<evidence type="ECO:0000313" key="3">
    <source>
        <dbReference type="Proteomes" id="UP001549749"/>
    </source>
</evidence>
<reference evidence="2 3" key="1">
    <citation type="submission" date="2024-06" db="EMBL/GenBank/DDBJ databases">
        <title>Chitinophaga defluvii sp. nov., isolated from municipal sewage.</title>
        <authorList>
            <person name="Zhang L."/>
        </authorList>
    </citation>
    <scope>NUCLEOTIDE SEQUENCE [LARGE SCALE GENOMIC DNA]</scope>
    <source>
        <strain evidence="2 3">H8</strain>
    </source>
</reference>
<organism evidence="2 3">
    <name type="scientific">Chitinophaga defluvii</name>
    <dbReference type="NCBI Taxonomy" id="3163343"/>
    <lineage>
        <taxon>Bacteria</taxon>
        <taxon>Pseudomonadati</taxon>
        <taxon>Bacteroidota</taxon>
        <taxon>Chitinophagia</taxon>
        <taxon>Chitinophagales</taxon>
        <taxon>Chitinophagaceae</taxon>
        <taxon>Chitinophaga</taxon>
    </lineage>
</organism>
<sequence length="199" mass="20965">MKRRNLITPLVLLSGLFFVMFMISCSKEGPAGPAGATGANGANGPAGPAGPAGPKGEDASGSVIYSAWLDVPFKPDTVHLAGGNIDTVGYYAIIDAPKLTLELVNKADVKVYINSSDASDPVIYPLPYAALSGLNIQFVAYTQKIELYANADVGTVTVNGKKYQQYRYMIVPGNAQARSAAPVNWSDYAAVKAYLGLKD</sequence>
<dbReference type="Proteomes" id="UP001549749">
    <property type="component" value="Unassembled WGS sequence"/>
</dbReference>
<protein>
    <recommendedName>
        <fullName evidence="4">Collagen triple helix repeat protein</fullName>
    </recommendedName>
</protein>
<proteinExistence type="predicted"/>
<keyword evidence="3" id="KW-1185">Reference proteome</keyword>
<dbReference type="RefSeq" id="WP_354662431.1">
    <property type="nucleotide sequence ID" value="NZ_JBEXAC010000002.1"/>
</dbReference>